<name>A0A7Y0G9K8_9SPHN</name>
<feature type="binding site" evidence="10">
    <location>
        <position position="168"/>
    </location>
    <ligand>
        <name>substrate</name>
    </ligand>
</feature>
<dbReference type="Pfam" id="PF08532">
    <property type="entry name" value="Glyco_hydro_42M"/>
    <property type="match status" value="1"/>
</dbReference>
<feature type="domain" description="Glycoside hydrolase family 42 N-terminal" evidence="12">
    <location>
        <begin position="35"/>
        <end position="402"/>
    </location>
</feature>
<dbReference type="SUPFAM" id="SSF51445">
    <property type="entry name" value="(Trans)glycosidases"/>
    <property type="match status" value="1"/>
</dbReference>
<dbReference type="InterPro" id="IPR003476">
    <property type="entry name" value="Glyco_hydro_42"/>
</dbReference>
<evidence type="ECO:0000256" key="5">
    <source>
        <dbReference type="ARBA" id="ARBA00022801"/>
    </source>
</evidence>
<dbReference type="PANTHER" id="PTHR36447">
    <property type="entry name" value="BETA-GALACTOSIDASE GANA"/>
    <property type="match status" value="1"/>
</dbReference>
<comment type="catalytic activity">
    <reaction evidence="1 8">
        <text>Hydrolysis of terminal non-reducing beta-D-galactose residues in beta-D-galactosides.</text>
        <dbReference type="EC" id="3.2.1.23"/>
    </reaction>
</comment>
<dbReference type="GO" id="GO:0009341">
    <property type="term" value="C:beta-galactosidase complex"/>
    <property type="evidence" value="ECO:0007669"/>
    <property type="project" value="InterPro"/>
</dbReference>
<evidence type="ECO:0000256" key="2">
    <source>
        <dbReference type="ARBA" id="ARBA00005940"/>
    </source>
</evidence>
<keyword evidence="11" id="KW-0732">Signal</keyword>
<dbReference type="Proteomes" id="UP000583556">
    <property type="component" value="Unassembled WGS sequence"/>
</dbReference>
<dbReference type="SUPFAM" id="SSF52317">
    <property type="entry name" value="Class I glutamine amidotransferase-like"/>
    <property type="match status" value="1"/>
</dbReference>
<evidence type="ECO:0000313" key="14">
    <source>
        <dbReference type="EMBL" id="NML94115.1"/>
    </source>
</evidence>
<protein>
    <recommendedName>
        <fullName evidence="3 8">Beta-galactosidase</fullName>
        <shortName evidence="8">Beta-gal</shortName>
        <ecNumber evidence="3 8">3.2.1.23</ecNumber>
    </recommendedName>
</protein>
<feature type="active site" description="Nucleophile" evidence="9">
    <location>
        <position position="329"/>
    </location>
</feature>
<evidence type="ECO:0000256" key="3">
    <source>
        <dbReference type="ARBA" id="ARBA00012756"/>
    </source>
</evidence>
<dbReference type="Gene3D" id="3.40.50.880">
    <property type="match status" value="1"/>
</dbReference>
<evidence type="ECO:0000256" key="11">
    <source>
        <dbReference type="SAM" id="SignalP"/>
    </source>
</evidence>
<feature type="binding site" evidence="10">
    <location>
        <position position="338"/>
    </location>
    <ligand>
        <name>substrate</name>
    </ligand>
</feature>
<keyword evidence="4" id="KW-0479">Metal-binding</keyword>
<evidence type="ECO:0000259" key="13">
    <source>
        <dbReference type="Pfam" id="PF08532"/>
    </source>
</evidence>
<evidence type="ECO:0000256" key="7">
    <source>
        <dbReference type="ARBA" id="ARBA00023295"/>
    </source>
</evidence>
<feature type="signal peptide" evidence="11">
    <location>
        <begin position="1"/>
        <end position="21"/>
    </location>
</feature>
<dbReference type="PANTHER" id="PTHR36447:SF2">
    <property type="entry name" value="BETA-GALACTOSIDASE YESZ"/>
    <property type="match status" value="1"/>
</dbReference>
<dbReference type="GO" id="GO:0005975">
    <property type="term" value="P:carbohydrate metabolic process"/>
    <property type="evidence" value="ECO:0007669"/>
    <property type="project" value="InterPro"/>
</dbReference>
<sequence>MKFVCSVATIAASIAAVPAQAAPSLPDTVLFGAAYYDEYTPSPRAEQDAAMMKAAGISVVRIAESTWSTLEPQPGQFDFTSIDRTLVAMHRNGIKVIVGTPTYAIPTWLAKAHPNVLVVRKDGPARYGPRQNMDITDPDFRAAAERVIVALIDHVRDHPAVIGYQLDNETKAYGVASARVQAAFQASLRERFGSTDALNKTFGLDYWSNRINSWEDFPDVTGTINASLGNAFAEYQRGLVNEYLAWQAGLVRAHARPKQFLTQNFDLEWRGYSYGVQPEVNHWQAARPLDVAGVDIYHPSQGALTGAEIAFGGDLARSIKGGQNYIVVETQAQGFPQWTPYPGQLRLQAYSHLASGANMIAYWHWASTGAGLETYWKGLLSQDYAPNPVLAEASTIGADLKRLGKRLVNLKKDNKVALYVSNAALTGMDSFAFVTGDKLKYNDVVRRMYDALYRQNIEADIVSPDGAADLSRYKLVIVPALYAASDAEISKLNAYAKAGGHVLYTFKSGFSDENTRVRASVQPGGLAEAAGVTFSQFAVPQGVTLAGDPYKAGPANTASDWQEMLQPTTASVLARYDGGGWPGTAALTRNAFGKGEVEYLGFMPSPELAEKILAEASDRAGVQRPALHWPLIQRSGILTDGKRVHYVLNYAATPASVPIALPAAHDLLSGKAVGARQPIDLPAWGVAVLAED</sequence>
<dbReference type="Pfam" id="PF02449">
    <property type="entry name" value="Glyco_hydro_42"/>
    <property type="match status" value="1"/>
</dbReference>
<evidence type="ECO:0000259" key="12">
    <source>
        <dbReference type="Pfam" id="PF02449"/>
    </source>
</evidence>
<feature type="chain" id="PRO_5030887850" description="Beta-galactosidase" evidence="11">
    <location>
        <begin position="22"/>
        <end position="692"/>
    </location>
</feature>
<proteinExistence type="inferred from homology"/>
<dbReference type="InterPro" id="IPR013529">
    <property type="entry name" value="Glyco_hydro_42_N"/>
</dbReference>
<feature type="domain" description="Beta-galactosidase trimerisation" evidence="13">
    <location>
        <begin position="434"/>
        <end position="622"/>
    </location>
</feature>
<organism evidence="14 15">
    <name type="scientific">Novosphingobium olei</name>
    <dbReference type="NCBI Taxonomy" id="2728851"/>
    <lineage>
        <taxon>Bacteria</taxon>
        <taxon>Pseudomonadati</taxon>
        <taxon>Pseudomonadota</taxon>
        <taxon>Alphaproteobacteria</taxon>
        <taxon>Sphingomonadales</taxon>
        <taxon>Sphingomonadaceae</taxon>
        <taxon>Novosphingobium</taxon>
    </lineage>
</organism>
<evidence type="ECO:0000256" key="1">
    <source>
        <dbReference type="ARBA" id="ARBA00001412"/>
    </source>
</evidence>
<comment type="caution">
    <text evidence="14">The sequence shown here is derived from an EMBL/GenBank/DDBJ whole genome shotgun (WGS) entry which is preliminary data.</text>
</comment>
<dbReference type="InterPro" id="IPR029062">
    <property type="entry name" value="Class_I_gatase-like"/>
</dbReference>
<dbReference type="RefSeq" id="WP_169493390.1">
    <property type="nucleotide sequence ID" value="NZ_JABBGM010000004.1"/>
</dbReference>
<dbReference type="EMBL" id="JABBGM010000004">
    <property type="protein sequence ID" value="NML94115.1"/>
    <property type="molecule type" value="Genomic_DNA"/>
</dbReference>
<evidence type="ECO:0000256" key="4">
    <source>
        <dbReference type="ARBA" id="ARBA00022723"/>
    </source>
</evidence>
<evidence type="ECO:0000256" key="9">
    <source>
        <dbReference type="PIRSR" id="PIRSR001084-1"/>
    </source>
</evidence>
<evidence type="ECO:0000256" key="8">
    <source>
        <dbReference type="PIRNR" id="PIRNR001084"/>
    </source>
</evidence>
<dbReference type="PIRSF" id="PIRSF001084">
    <property type="entry name" value="B-galactosidase"/>
    <property type="match status" value="1"/>
</dbReference>
<accession>A0A7Y0G9K8</accession>
<evidence type="ECO:0000256" key="6">
    <source>
        <dbReference type="ARBA" id="ARBA00022833"/>
    </source>
</evidence>
<dbReference type="GO" id="GO:0004565">
    <property type="term" value="F:beta-galactosidase activity"/>
    <property type="evidence" value="ECO:0007669"/>
    <property type="project" value="UniProtKB-EC"/>
</dbReference>
<feature type="binding site" evidence="10">
    <location>
        <position position="130"/>
    </location>
    <ligand>
        <name>substrate</name>
    </ligand>
</feature>
<dbReference type="InterPro" id="IPR013780">
    <property type="entry name" value="Glyco_hydro_b"/>
</dbReference>
<dbReference type="CDD" id="cd03143">
    <property type="entry name" value="A4_beta-galactosidase_middle_domain"/>
    <property type="match status" value="1"/>
</dbReference>
<keyword evidence="15" id="KW-1185">Reference proteome</keyword>
<dbReference type="EC" id="3.2.1.23" evidence="3 8"/>
<evidence type="ECO:0000313" key="15">
    <source>
        <dbReference type="Proteomes" id="UP000583556"/>
    </source>
</evidence>
<feature type="active site" description="Proton donor" evidence="9">
    <location>
        <position position="169"/>
    </location>
</feature>
<dbReference type="InterPro" id="IPR017853">
    <property type="entry name" value="GH"/>
</dbReference>
<dbReference type="InterPro" id="IPR013738">
    <property type="entry name" value="Beta_galactosidase_Trimer"/>
</dbReference>
<dbReference type="GO" id="GO:0046872">
    <property type="term" value="F:metal ion binding"/>
    <property type="evidence" value="ECO:0007669"/>
    <property type="project" value="UniProtKB-KW"/>
</dbReference>
<evidence type="ECO:0000256" key="10">
    <source>
        <dbReference type="PIRSR" id="PIRSR001084-2"/>
    </source>
</evidence>
<dbReference type="Gene3D" id="2.60.40.1180">
    <property type="entry name" value="Golgi alpha-mannosidase II"/>
    <property type="match status" value="1"/>
</dbReference>
<gene>
    <name evidence="14" type="ORF">HHL27_10620</name>
</gene>
<keyword evidence="7 8" id="KW-0326">Glycosidase</keyword>
<dbReference type="AlphaFoldDB" id="A0A7Y0G9K8"/>
<keyword evidence="5 8" id="KW-0378">Hydrolase</keyword>
<keyword evidence="6" id="KW-0862">Zinc</keyword>
<reference evidence="14 15" key="1">
    <citation type="submission" date="2020-04" db="EMBL/GenBank/DDBJ databases">
        <title>Novosphingobium sp. TW-4 isolated from soil.</title>
        <authorList>
            <person name="Dahal R.H."/>
            <person name="Chaudhary D.K."/>
        </authorList>
    </citation>
    <scope>NUCLEOTIDE SEQUENCE [LARGE SCALE GENOMIC DNA]</scope>
    <source>
        <strain evidence="14 15">TW-4</strain>
    </source>
</reference>
<comment type="similarity">
    <text evidence="2 8">Belongs to the glycosyl hydrolase 42 family.</text>
</comment>
<dbReference type="Gene3D" id="3.20.20.80">
    <property type="entry name" value="Glycosidases"/>
    <property type="match status" value="1"/>
</dbReference>